<reference evidence="1" key="1">
    <citation type="submission" date="2022-06" db="EMBL/GenBank/DDBJ databases">
        <authorList>
            <person name="Legras J.-L."/>
            <person name="Devillers H."/>
            <person name="Grondin C."/>
        </authorList>
    </citation>
    <scope>NUCLEOTIDE SEQUENCE</scope>
    <source>
        <strain evidence="1">CLIB 1444</strain>
    </source>
</reference>
<proteinExistence type="predicted"/>
<organism evidence="1 2">
    <name type="scientific">[Candida] jaroonii</name>
    <dbReference type="NCBI Taxonomy" id="467808"/>
    <lineage>
        <taxon>Eukaryota</taxon>
        <taxon>Fungi</taxon>
        <taxon>Dikarya</taxon>
        <taxon>Ascomycota</taxon>
        <taxon>Saccharomycotina</taxon>
        <taxon>Pichiomycetes</taxon>
        <taxon>Debaryomycetaceae</taxon>
        <taxon>Yamadazyma</taxon>
    </lineage>
</organism>
<gene>
    <name evidence="1" type="ORF">CLIB1444_10S05050</name>
</gene>
<sequence>MSIRTFIANSPNGYKLSIYLELLGLKHETTSISLHDNEQKQEWFLKLNPNGRIPTLVDESTNTTISESAAILMYLADTYDKERKFSYLHGTKEYNKMLELIFFQMSGIGPMQGQANWFLVYAPEKIPYAIERYTNETKRLYSVLEEVLKRNNEEYGSDFLVGPHISIPDILFIGWIPFLPLLGIKLSAYPRVFKWASKVLEIPQVKKGFTIPANPPIWDDSLPSYN</sequence>
<protein>
    <submittedName>
        <fullName evidence="1">Glutathione S-transferase 1</fullName>
    </submittedName>
</protein>
<evidence type="ECO:0000313" key="1">
    <source>
        <dbReference type="EMBL" id="CAH6722729.1"/>
    </source>
</evidence>
<keyword evidence="2" id="KW-1185">Reference proteome</keyword>
<accession>A0ACA9YCU3</accession>
<dbReference type="Proteomes" id="UP001152531">
    <property type="component" value="Unassembled WGS sequence"/>
</dbReference>
<evidence type="ECO:0000313" key="2">
    <source>
        <dbReference type="Proteomes" id="UP001152531"/>
    </source>
</evidence>
<comment type="caution">
    <text evidence="1">The sequence shown here is derived from an EMBL/GenBank/DDBJ whole genome shotgun (WGS) entry which is preliminary data.</text>
</comment>
<dbReference type="EMBL" id="CALSDN010000010">
    <property type="protein sequence ID" value="CAH6722729.1"/>
    <property type="molecule type" value="Genomic_DNA"/>
</dbReference>
<name>A0ACA9YCU3_9ASCO</name>